<evidence type="ECO:0000256" key="8">
    <source>
        <dbReference type="PROSITE-ProRule" id="PRU00169"/>
    </source>
</evidence>
<dbReference type="PANTHER" id="PTHR42713">
    <property type="entry name" value="HISTIDINE KINASE-RELATED"/>
    <property type="match status" value="1"/>
</dbReference>
<keyword evidence="3 8" id="KW-0597">Phosphoprotein</keyword>
<feature type="modified residue" description="4-aspartylphosphate" evidence="8">
    <location>
        <position position="55"/>
    </location>
</feature>
<feature type="domain" description="Response regulatory" evidence="10">
    <location>
        <begin position="3"/>
        <end position="120"/>
    </location>
</feature>
<dbReference type="SUPFAM" id="SSF46689">
    <property type="entry name" value="Homeodomain-like"/>
    <property type="match status" value="2"/>
</dbReference>
<dbReference type="RefSeq" id="WP_185132368.1">
    <property type="nucleotide sequence ID" value="NZ_JACJVO010000036.1"/>
</dbReference>
<evidence type="ECO:0000259" key="10">
    <source>
        <dbReference type="PROSITE" id="PS50110"/>
    </source>
</evidence>
<dbReference type="InterPro" id="IPR009057">
    <property type="entry name" value="Homeodomain-like_sf"/>
</dbReference>
<name>A0A7X0W057_9BACL</name>
<dbReference type="GO" id="GO:0043565">
    <property type="term" value="F:sequence-specific DNA binding"/>
    <property type="evidence" value="ECO:0007669"/>
    <property type="project" value="InterPro"/>
</dbReference>
<organism evidence="11 12">
    <name type="scientific">Cohnella zeiphila</name>
    <dbReference type="NCBI Taxonomy" id="2761120"/>
    <lineage>
        <taxon>Bacteria</taxon>
        <taxon>Bacillati</taxon>
        <taxon>Bacillota</taxon>
        <taxon>Bacilli</taxon>
        <taxon>Bacillales</taxon>
        <taxon>Paenibacillaceae</taxon>
        <taxon>Cohnella</taxon>
    </lineage>
</organism>
<dbReference type="AlphaFoldDB" id="A0A7X0W057"/>
<dbReference type="CDD" id="cd17536">
    <property type="entry name" value="REC_YesN-like"/>
    <property type="match status" value="1"/>
</dbReference>
<dbReference type="InterPro" id="IPR018060">
    <property type="entry name" value="HTH_AraC"/>
</dbReference>
<dbReference type="GO" id="GO:0000160">
    <property type="term" value="P:phosphorelay signal transduction system"/>
    <property type="evidence" value="ECO:0007669"/>
    <property type="project" value="UniProtKB-KW"/>
</dbReference>
<dbReference type="EMBL" id="JACJVO010000036">
    <property type="protein sequence ID" value="MBB6734708.1"/>
    <property type="molecule type" value="Genomic_DNA"/>
</dbReference>
<keyword evidence="2" id="KW-0963">Cytoplasm</keyword>
<evidence type="ECO:0000256" key="3">
    <source>
        <dbReference type="ARBA" id="ARBA00022553"/>
    </source>
</evidence>
<evidence type="ECO:0000313" key="12">
    <source>
        <dbReference type="Proteomes" id="UP000564644"/>
    </source>
</evidence>
<dbReference type="PANTHER" id="PTHR42713:SF3">
    <property type="entry name" value="TRANSCRIPTIONAL REGULATORY PROTEIN HPTR"/>
    <property type="match status" value="1"/>
</dbReference>
<dbReference type="GO" id="GO:0005737">
    <property type="term" value="C:cytoplasm"/>
    <property type="evidence" value="ECO:0007669"/>
    <property type="project" value="UniProtKB-SubCell"/>
</dbReference>
<accession>A0A7X0W057</accession>
<dbReference type="GO" id="GO:0003700">
    <property type="term" value="F:DNA-binding transcription factor activity"/>
    <property type="evidence" value="ECO:0007669"/>
    <property type="project" value="InterPro"/>
</dbReference>
<dbReference type="Gene3D" id="1.10.10.60">
    <property type="entry name" value="Homeodomain-like"/>
    <property type="match status" value="2"/>
</dbReference>
<keyword evidence="7" id="KW-0804">Transcription</keyword>
<comment type="subcellular location">
    <subcellularLocation>
        <location evidence="1">Cytoplasm</location>
    </subcellularLocation>
</comment>
<comment type="caution">
    <text evidence="11">The sequence shown here is derived from an EMBL/GenBank/DDBJ whole genome shotgun (WGS) entry which is preliminary data.</text>
</comment>
<dbReference type="PROSITE" id="PS01124">
    <property type="entry name" value="HTH_ARAC_FAMILY_2"/>
    <property type="match status" value="1"/>
</dbReference>
<evidence type="ECO:0000256" key="2">
    <source>
        <dbReference type="ARBA" id="ARBA00022490"/>
    </source>
</evidence>
<dbReference type="PRINTS" id="PR00032">
    <property type="entry name" value="HTHARAC"/>
</dbReference>
<dbReference type="Pfam" id="PF00072">
    <property type="entry name" value="Response_reg"/>
    <property type="match status" value="1"/>
</dbReference>
<evidence type="ECO:0000256" key="4">
    <source>
        <dbReference type="ARBA" id="ARBA00023012"/>
    </source>
</evidence>
<gene>
    <name evidence="11" type="ORF">H7C18_27660</name>
</gene>
<dbReference type="InterPro" id="IPR011006">
    <property type="entry name" value="CheY-like_superfamily"/>
</dbReference>
<dbReference type="SUPFAM" id="SSF52172">
    <property type="entry name" value="CheY-like"/>
    <property type="match status" value="1"/>
</dbReference>
<protein>
    <submittedName>
        <fullName evidence="11">Response regulator</fullName>
    </submittedName>
</protein>
<feature type="domain" description="HTH araC/xylS-type" evidence="9">
    <location>
        <begin position="148"/>
        <end position="249"/>
    </location>
</feature>
<keyword evidence="12" id="KW-1185">Reference proteome</keyword>
<evidence type="ECO:0000256" key="1">
    <source>
        <dbReference type="ARBA" id="ARBA00004496"/>
    </source>
</evidence>
<dbReference type="InterPro" id="IPR020449">
    <property type="entry name" value="Tscrpt_reg_AraC-type_HTH"/>
</dbReference>
<evidence type="ECO:0000256" key="5">
    <source>
        <dbReference type="ARBA" id="ARBA00023015"/>
    </source>
</evidence>
<dbReference type="Pfam" id="PF12833">
    <property type="entry name" value="HTH_18"/>
    <property type="match status" value="1"/>
</dbReference>
<dbReference type="Gene3D" id="3.40.50.2300">
    <property type="match status" value="1"/>
</dbReference>
<evidence type="ECO:0000313" key="11">
    <source>
        <dbReference type="EMBL" id="MBB6734708.1"/>
    </source>
</evidence>
<keyword evidence="5" id="KW-0805">Transcription regulation</keyword>
<evidence type="ECO:0000259" key="9">
    <source>
        <dbReference type="PROSITE" id="PS01124"/>
    </source>
</evidence>
<dbReference type="SMART" id="SM00448">
    <property type="entry name" value="REC"/>
    <property type="match status" value="1"/>
</dbReference>
<dbReference type="PROSITE" id="PS50110">
    <property type="entry name" value="RESPONSE_REGULATORY"/>
    <property type="match status" value="1"/>
</dbReference>
<reference evidence="11 12" key="1">
    <citation type="submission" date="2020-08" db="EMBL/GenBank/DDBJ databases">
        <title>Cohnella phylogeny.</title>
        <authorList>
            <person name="Dunlap C."/>
        </authorList>
    </citation>
    <scope>NUCLEOTIDE SEQUENCE [LARGE SCALE GENOMIC DNA]</scope>
    <source>
        <strain evidence="11 12">CBP 2801</strain>
    </source>
</reference>
<evidence type="ECO:0000256" key="6">
    <source>
        <dbReference type="ARBA" id="ARBA00023125"/>
    </source>
</evidence>
<dbReference type="Proteomes" id="UP000564644">
    <property type="component" value="Unassembled WGS sequence"/>
</dbReference>
<keyword evidence="6" id="KW-0238">DNA-binding</keyword>
<proteinExistence type="predicted"/>
<dbReference type="InterPro" id="IPR001789">
    <property type="entry name" value="Sig_transdc_resp-reg_receiver"/>
</dbReference>
<dbReference type="SMART" id="SM00342">
    <property type="entry name" value="HTH_ARAC"/>
    <property type="match status" value="1"/>
</dbReference>
<keyword evidence="4" id="KW-0902">Two-component regulatory system</keyword>
<sequence>MYKLLIADDEVKIRDGLVNYIPWDTLGFEVVAESENGKQALDYLSLHPVDVILCDIKMPIFTGIELAKEVYENRRNTKIVFISAYKDFDYAQKAIVYGVCNYIVKPTKFKELSQVFNKIKDELDAERRRLERTNPEPLHEEKSLGYYDKIIETIKNYVKENYREANLKQAAELIHMNIYYFSRFFKQKTGQNFSDYTISVKLEKAAEMLRNTQFKTYEVAIFTGYENAHNFSRAFKNYFGMTPTDYRNKSL</sequence>
<dbReference type="InterPro" id="IPR051552">
    <property type="entry name" value="HptR"/>
</dbReference>
<evidence type="ECO:0000256" key="7">
    <source>
        <dbReference type="ARBA" id="ARBA00023163"/>
    </source>
</evidence>